<dbReference type="STRING" id="873513.HMPREF6485_0140"/>
<evidence type="ECO:0000313" key="2">
    <source>
        <dbReference type="EMBL" id="EFU31755.1"/>
    </source>
</evidence>
<reference evidence="2 3" key="1">
    <citation type="submission" date="2010-10" db="EMBL/GenBank/DDBJ databases">
        <authorList>
            <person name="Muzny D."/>
            <person name="Qin X."/>
            <person name="Deng J."/>
            <person name="Jiang H."/>
            <person name="Liu Y."/>
            <person name="Qu J."/>
            <person name="Song X.-Z."/>
            <person name="Zhang L."/>
            <person name="Thornton R."/>
            <person name="Coyle M."/>
            <person name="Francisco L."/>
            <person name="Jackson L."/>
            <person name="Javaid M."/>
            <person name="Korchina V."/>
            <person name="Kovar C."/>
            <person name="Mata R."/>
            <person name="Mathew T."/>
            <person name="Ngo R."/>
            <person name="Nguyen L."/>
            <person name="Nguyen N."/>
            <person name="Okwuonu G."/>
            <person name="Ongeri F."/>
            <person name="Pham C."/>
            <person name="Simmons D."/>
            <person name="Wilczek-Boney K."/>
            <person name="Hale W."/>
            <person name="Jakkamsetti A."/>
            <person name="Pham P."/>
            <person name="Ruth R."/>
            <person name="San Lucas F."/>
            <person name="Warren J."/>
            <person name="Zhang J."/>
            <person name="Zhao Z."/>
            <person name="Zhou C."/>
            <person name="Zhu D."/>
            <person name="Lee S."/>
            <person name="Bess C."/>
            <person name="Blankenburg K."/>
            <person name="Forbes L."/>
            <person name="Fu Q."/>
            <person name="Gubbala S."/>
            <person name="Hirani K."/>
            <person name="Jayaseelan J.C."/>
            <person name="Lara F."/>
            <person name="Munidasa M."/>
            <person name="Palculict T."/>
            <person name="Patil S."/>
            <person name="Pu L.-L."/>
            <person name="Saada N."/>
            <person name="Tang L."/>
            <person name="Weissenberger G."/>
            <person name="Zhu Y."/>
            <person name="Hemphill L."/>
            <person name="Shang Y."/>
            <person name="Youmans B."/>
            <person name="Ayvaz T."/>
            <person name="Ross M."/>
            <person name="Santibanez J."/>
            <person name="Aqrawi P."/>
            <person name="Gross S."/>
            <person name="Joshi V."/>
            <person name="Fowler G."/>
            <person name="Nazareth L."/>
            <person name="Reid J."/>
            <person name="Worley K."/>
            <person name="Petrosino J."/>
            <person name="Highlander S."/>
            <person name="Gibbs R."/>
        </authorList>
    </citation>
    <scope>NUCLEOTIDE SEQUENCE [LARGE SCALE GENOMIC DNA]</scope>
    <source>
        <strain evidence="2 3">ATCC 33574</strain>
    </source>
</reference>
<sequence>MKKKADSLKKVSANGGTKYLCKCKKEEAGRSLNETKGHSKTTSRFTHKHG</sequence>
<evidence type="ECO:0000256" key="1">
    <source>
        <dbReference type="SAM" id="MobiDB-lite"/>
    </source>
</evidence>
<name>E6K3I7_9BACT</name>
<keyword evidence="3" id="KW-1185">Reference proteome</keyword>
<evidence type="ECO:0000313" key="3">
    <source>
        <dbReference type="Proteomes" id="UP000003112"/>
    </source>
</evidence>
<protein>
    <submittedName>
        <fullName evidence="2">Uncharacterized protein</fullName>
    </submittedName>
</protein>
<feature type="compositionally biased region" description="Basic residues" evidence="1">
    <location>
        <begin position="38"/>
        <end position="50"/>
    </location>
</feature>
<proteinExistence type="predicted"/>
<dbReference type="HOGENOM" id="CLU_3121125_0_0_10"/>
<gene>
    <name evidence="2" type="ORF">HMPREF6485_0140</name>
</gene>
<accession>E6K3I7</accession>
<feature type="region of interest" description="Disordered" evidence="1">
    <location>
        <begin position="30"/>
        <end position="50"/>
    </location>
</feature>
<comment type="caution">
    <text evidence="2">The sequence shown here is derived from an EMBL/GenBank/DDBJ whole genome shotgun (WGS) entry which is preliminary data.</text>
</comment>
<dbReference type="AlphaFoldDB" id="E6K3I7"/>
<dbReference type="EMBL" id="AEPD01000006">
    <property type="protein sequence ID" value="EFU31755.1"/>
    <property type="molecule type" value="Genomic_DNA"/>
</dbReference>
<dbReference type="Proteomes" id="UP000003112">
    <property type="component" value="Unassembled WGS sequence"/>
</dbReference>
<organism evidence="2 3">
    <name type="scientific">Segatella buccae ATCC 33574</name>
    <dbReference type="NCBI Taxonomy" id="873513"/>
    <lineage>
        <taxon>Bacteria</taxon>
        <taxon>Pseudomonadati</taxon>
        <taxon>Bacteroidota</taxon>
        <taxon>Bacteroidia</taxon>
        <taxon>Bacteroidales</taxon>
        <taxon>Prevotellaceae</taxon>
        <taxon>Segatella</taxon>
    </lineage>
</organism>